<reference evidence="1 2" key="1">
    <citation type="submission" date="2017-05" db="EMBL/GenBank/DDBJ databases">
        <title>Thiocyanate degradation by Thiohalobacter thiocyanaticus FOKN1.</title>
        <authorList>
            <person name="Oshiki M."/>
            <person name="Fukushima T."/>
            <person name="Kawano S."/>
            <person name="Nakagawa J."/>
        </authorList>
    </citation>
    <scope>NUCLEOTIDE SEQUENCE [LARGE SCALE GENOMIC DNA]</scope>
    <source>
        <strain evidence="1 2">FOKN1</strain>
    </source>
</reference>
<accession>A0A1Z4VLT2</accession>
<keyword evidence="2" id="KW-1185">Reference proteome</keyword>
<dbReference type="EMBL" id="AP018052">
    <property type="protein sequence ID" value="BAZ92412.1"/>
    <property type="molecule type" value="Genomic_DNA"/>
</dbReference>
<dbReference type="AlphaFoldDB" id="A0A1Z4VLT2"/>
<proteinExistence type="predicted"/>
<gene>
    <name evidence="1" type="ORF">FOKN1_0007</name>
</gene>
<protein>
    <submittedName>
        <fullName evidence="1">Fe-S oxidoreductase</fullName>
    </submittedName>
</protein>
<dbReference type="OrthoDB" id="5796717at2"/>
<dbReference type="Proteomes" id="UP000218765">
    <property type="component" value="Chromosome"/>
</dbReference>
<name>A0A1Z4VLT2_9GAMM</name>
<dbReference type="KEGG" id="ttc:FOKN1_0007"/>
<dbReference type="RefSeq" id="WP_096363511.1">
    <property type="nucleotide sequence ID" value="NZ_AP018052.1"/>
</dbReference>
<organism evidence="1 2">
    <name type="scientific">Thiohalobacter thiocyanaticus</name>
    <dbReference type="NCBI Taxonomy" id="585455"/>
    <lineage>
        <taxon>Bacteria</taxon>
        <taxon>Pseudomonadati</taxon>
        <taxon>Pseudomonadota</taxon>
        <taxon>Gammaproteobacteria</taxon>
        <taxon>Thiohalobacterales</taxon>
        <taxon>Thiohalobacteraceae</taxon>
        <taxon>Thiohalobacter</taxon>
    </lineage>
</organism>
<sequence>MSNTQKTILVIAQHNKPEALRMATGLTLLDDEVRVAVLGELGDDQDTLMQMEALEFAEAPVESIAAETDEGMGRLADAIIGADAVYVI</sequence>
<evidence type="ECO:0000313" key="1">
    <source>
        <dbReference type="EMBL" id="BAZ92412.1"/>
    </source>
</evidence>
<evidence type="ECO:0000313" key="2">
    <source>
        <dbReference type="Proteomes" id="UP000218765"/>
    </source>
</evidence>